<dbReference type="GO" id="GO:0005525">
    <property type="term" value="F:GTP binding"/>
    <property type="evidence" value="ECO:0007669"/>
    <property type="project" value="UniProtKB-KW"/>
</dbReference>
<dbReference type="PANTHER" id="PTHR47977">
    <property type="entry name" value="RAS-RELATED PROTEIN RAB"/>
    <property type="match status" value="1"/>
</dbReference>
<name>A0A1E5R4V9_9ASCO</name>
<comment type="subcellular location">
    <subcellularLocation>
        <location evidence="3">Endomembrane system</location>
        <topology evidence="3">Lipid-anchor</topology>
        <orientation evidence="3">Cytoplasmic side</orientation>
    </subcellularLocation>
</comment>
<proteinExistence type="predicted"/>
<dbReference type="Proteomes" id="UP000095728">
    <property type="component" value="Unassembled WGS sequence"/>
</dbReference>
<comment type="caution">
    <text evidence="5">The sequence shown here is derived from an EMBL/GenBank/DDBJ whole genome shotgun (WGS) entry which is preliminary data.</text>
</comment>
<keyword evidence="2" id="KW-0342">GTP-binding</keyword>
<dbReference type="SMART" id="SM00175">
    <property type="entry name" value="RAB"/>
    <property type="match status" value="1"/>
</dbReference>
<evidence type="ECO:0000256" key="1">
    <source>
        <dbReference type="ARBA" id="ARBA00022741"/>
    </source>
</evidence>
<keyword evidence="6" id="KW-1185">Reference proteome</keyword>
<dbReference type="Gene3D" id="3.40.50.300">
    <property type="entry name" value="P-loop containing nucleotide triphosphate hydrolases"/>
    <property type="match status" value="2"/>
</dbReference>
<dbReference type="SMART" id="SM00174">
    <property type="entry name" value="RHO"/>
    <property type="match status" value="1"/>
</dbReference>
<dbReference type="NCBIfam" id="TIGR00231">
    <property type="entry name" value="small_GTP"/>
    <property type="match status" value="1"/>
</dbReference>
<gene>
    <name evidence="5" type="ORF">AWRI3579_g3762</name>
</gene>
<dbReference type="AlphaFoldDB" id="A0A1E5R4V9"/>
<dbReference type="Pfam" id="PF00071">
    <property type="entry name" value="Ras"/>
    <property type="match status" value="1"/>
</dbReference>
<dbReference type="PROSITE" id="PS51419">
    <property type="entry name" value="RAB"/>
    <property type="match status" value="1"/>
</dbReference>
<evidence type="ECO:0000256" key="2">
    <source>
        <dbReference type="ARBA" id="ARBA00023134"/>
    </source>
</evidence>
<feature type="region of interest" description="Disordered" evidence="4">
    <location>
        <begin position="1"/>
        <end position="51"/>
    </location>
</feature>
<dbReference type="InterPro" id="IPR027417">
    <property type="entry name" value="P-loop_NTPase"/>
</dbReference>
<feature type="region of interest" description="Disordered" evidence="4">
    <location>
        <begin position="63"/>
        <end position="102"/>
    </location>
</feature>
<dbReference type="InterPro" id="IPR001806">
    <property type="entry name" value="Small_GTPase"/>
</dbReference>
<accession>A0A1E5R4V9</accession>
<feature type="compositionally biased region" description="Acidic residues" evidence="4">
    <location>
        <begin position="525"/>
        <end position="539"/>
    </location>
</feature>
<dbReference type="InterPro" id="IPR050227">
    <property type="entry name" value="Rab"/>
</dbReference>
<evidence type="ECO:0000313" key="6">
    <source>
        <dbReference type="Proteomes" id="UP000095728"/>
    </source>
</evidence>
<dbReference type="CDD" id="cd00154">
    <property type="entry name" value="Rab"/>
    <property type="match status" value="1"/>
</dbReference>
<dbReference type="GO" id="GO:0012505">
    <property type="term" value="C:endomembrane system"/>
    <property type="evidence" value="ECO:0007669"/>
    <property type="project" value="UniProtKB-SubCell"/>
</dbReference>
<feature type="compositionally biased region" description="Polar residues" evidence="4">
    <location>
        <begin position="91"/>
        <end position="102"/>
    </location>
</feature>
<dbReference type="SUPFAM" id="SSF52540">
    <property type="entry name" value="P-loop containing nucleoside triphosphate hydrolases"/>
    <property type="match status" value="1"/>
</dbReference>
<sequence>MTTTSENSVDRTPVSSRPARANGRNNSRLRKRKGYSMMVDSSNIPSFGDPDTLQALSKSMFRDESLEKQKNSSSSSSNIVVGREGHERQRPSASRSTDELVTQRSFQSLASIRQSSTHTPKRPITGFQLRNISPLFVDTATQRHRHTRHFSPSTPKSATGNITHSLTGDEIPADTIKLLLIGNAGVGKTALILKYCNELQIRRKPMNYSAETQLLSQNIDIDDESQNTLQDFDSTLDDLENTLVNKSNQAHDPRRRNVSTNKSIKKLTRKQKCYSLSDYEELLNSSYDPRKTHNQERGKKFGPGDTNDSWNILNDYNSGESDVDMDEHDEEDMWEISTETTVGIDIKTQLINLDNRYFKIVLWDTAGQERFRQSLNPLMYKKTQGLILVYDICSLDSFNSLMDYWIPEWIRNNDYSMGRCYLIGNKLDLYKKRQVTHEHVLKFVFEAENKYANQLCIGGNFEVSCKWLENNGVESSFSRIVQDLISHGCYDLVTKAERPRKVVRGDLKDANSDSEEVKHQYLDNVTDEDEDEDEDDDEYSTMNSTKIVDLTKHKKYSSSAEDRGSGCCS</sequence>
<dbReference type="FunCoup" id="A0A1E5R4V9">
    <property type="interactions" value="123"/>
</dbReference>
<feature type="compositionally biased region" description="Basic and acidic residues" evidence="4">
    <location>
        <begin position="504"/>
        <end position="521"/>
    </location>
</feature>
<organism evidence="5 6">
    <name type="scientific">Hanseniaspora osmophila</name>
    <dbReference type="NCBI Taxonomy" id="56408"/>
    <lineage>
        <taxon>Eukaryota</taxon>
        <taxon>Fungi</taxon>
        <taxon>Dikarya</taxon>
        <taxon>Ascomycota</taxon>
        <taxon>Saccharomycotina</taxon>
        <taxon>Saccharomycetes</taxon>
        <taxon>Saccharomycodales</taxon>
        <taxon>Saccharomycodaceae</taxon>
        <taxon>Hanseniaspora</taxon>
    </lineage>
</organism>
<keyword evidence="1" id="KW-0547">Nucleotide-binding</keyword>
<dbReference type="GO" id="GO:0003924">
    <property type="term" value="F:GTPase activity"/>
    <property type="evidence" value="ECO:0007669"/>
    <property type="project" value="InterPro"/>
</dbReference>
<dbReference type="STRING" id="56408.A0A1E5R4V9"/>
<dbReference type="InterPro" id="IPR005225">
    <property type="entry name" value="Small_GTP-bd"/>
</dbReference>
<evidence type="ECO:0000313" key="5">
    <source>
        <dbReference type="EMBL" id="OEJ81932.1"/>
    </source>
</evidence>
<protein>
    <submittedName>
        <fullName evidence="5">GTP-binding protein YPT11</fullName>
    </submittedName>
</protein>
<reference evidence="6" key="1">
    <citation type="journal article" date="2016" name="Genome Announc.">
        <title>Genome sequences of three species of Hanseniaspora isolated from spontaneous wine fermentations.</title>
        <authorList>
            <person name="Sternes P.R."/>
            <person name="Lee D."/>
            <person name="Kutyna D.R."/>
            <person name="Borneman A.R."/>
        </authorList>
    </citation>
    <scope>NUCLEOTIDE SEQUENCE [LARGE SCALE GENOMIC DNA]</scope>
    <source>
        <strain evidence="6">AWRI3579</strain>
    </source>
</reference>
<dbReference type="EMBL" id="LPNM01000010">
    <property type="protein sequence ID" value="OEJ81932.1"/>
    <property type="molecule type" value="Genomic_DNA"/>
</dbReference>
<feature type="region of interest" description="Disordered" evidence="4">
    <location>
        <begin position="504"/>
        <end position="545"/>
    </location>
</feature>
<evidence type="ECO:0000256" key="4">
    <source>
        <dbReference type="SAM" id="MobiDB-lite"/>
    </source>
</evidence>
<dbReference type="InParanoid" id="A0A1E5R4V9"/>
<dbReference type="SMART" id="SM00173">
    <property type="entry name" value="RAS"/>
    <property type="match status" value="1"/>
</dbReference>
<dbReference type="OrthoDB" id="3971370at2759"/>
<evidence type="ECO:0000256" key="3">
    <source>
        <dbReference type="ARBA" id="ARBA00046278"/>
    </source>
</evidence>